<dbReference type="GO" id="GO:0006508">
    <property type="term" value="P:proteolysis"/>
    <property type="evidence" value="ECO:0007669"/>
    <property type="project" value="UniProtKB-KW"/>
</dbReference>
<feature type="region of interest" description="Disordered" evidence="6">
    <location>
        <begin position="99"/>
        <end position="132"/>
    </location>
</feature>
<proteinExistence type="inferred from homology"/>
<dbReference type="InterPro" id="IPR036852">
    <property type="entry name" value="Peptidase_S8/S53_dom_sf"/>
</dbReference>
<dbReference type="CDD" id="cd04077">
    <property type="entry name" value="Peptidases_S8_PCSK9_ProteinaseK_like"/>
    <property type="match status" value="1"/>
</dbReference>
<accession>A0AAJ0FS21</accession>
<dbReference type="SUPFAM" id="SSF52743">
    <property type="entry name" value="Subtilisin-like"/>
    <property type="match status" value="1"/>
</dbReference>
<dbReference type="Pfam" id="PF00082">
    <property type="entry name" value="Peptidase_S8"/>
    <property type="match status" value="1"/>
</dbReference>
<evidence type="ECO:0000259" key="8">
    <source>
        <dbReference type="Pfam" id="PF00082"/>
    </source>
</evidence>
<evidence type="ECO:0000256" key="6">
    <source>
        <dbReference type="SAM" id="MobiDB-lite"/>
    </source>
</evidence>
<dbReference type="Proteomes" id="UP001251528">
    <property type="component" value="Unassembled WGS sequence"/>
</dbReference>
<organism evidence="9 10">
    <name type="scientific">Conoideocrella luteorostrata</name>
    <dbReference type="NCBI Taxonomy" id="1105319"/>
    <lineage>
        <taxon>Eukaryota</taxon>
        <taxon>Fungi</taxon>
        <taxon>Dikarya</taxon>
        <taxon>Ascomycota</taxon>
        <taxon>Pezizomycotina</taxon>
        <taxon>Sordariomycetes</taxon>
        <taxon>Hypocreomycetidae</taxon>
        <taxon>Hypocreales</taxon>
        <taxon>Clavicipitaceae</taxon>
        <taxon>Conoideocrella</taxon>
    </lineage>
</organism>
<evidence type="ECO:0000256" key="3">
    <source>
        <dbReference type="ARBA" id="ARBA00022801"/>
    </source>
</evidence>
<dbReference type="InterPro" id="IPR034193">
    <property type="entry name" value="PCSK9_ProteinaseK-like"/>
</dbReference>
<comment type="caution">
    <text evidence="9">The sequence shown here is derived from an EMBL/GenBank/DDBJ whole genome shotgun (WGS) entry which is preliminary data.</text>
</comment>
<keyword evidence="3" id="KW-0378">Hydrolase</keyword>
<evidence type="ECO:0000313" key="9">
    <source>
        <dbReference type="EMBL" id="KAK2589424.1"/>
    </source>
</evidence>
<dbReference type="AlphaFoldDB" id="A0AAJ0FS21"/>
<evidence type="ECO:0000256" key="1">
    <source>
        <dbReference type="ARBA" id="ARBA00011073"/>
    </source>
</evidence>
<evidence type="ECO:0000256" key="2">
    <source>
        <dbReference type="ARBA" id="ARBA00022670"/>
    </source>
</evidence>
<dbReference type="EMBL" id="JASWJB010000707">
    <property type="protein sequence ID" value="KAK2589424.1"/>
    <property type="molecule type" value="Genomic_DNA"/>
</dbReference>
<feature type="domain" description="Peptidase S8/S53" evidence="8">
    <location>
        <begin position="174"/>
        <end position="390"/>
    </location>
</feature>
<dbReference type="PANTHER" id="PTHR43806:SF58">
    <property type="entry name" value="ALKALINE PROTEASE 1-RELATED"/>
    <property type="match status" value="1"/>
</dbReference>
<reference evidence="9" key="1">
    <citation type="submission" date="2023-06" db="EMBL/GenBank/DDBJ databases">
        <title>Conoideocrella luteorostrata (Hypocreales: Clavicipitaceae), a potential biocontrol fungus for elongate hemlock scale in United States Christmas tree production areas.</title>
        <authorList>
            <person name="Barrett H."/>
            <person name="Lovett B."/>
            <person name="Macias A.M."/>
            <person name="Stajich J.E."/>
            <person name="Kasson M.T."/>
        </authorList>
    </citation>
    <scope>NUCLEOTIDE SEQUENCE</scope>
    <source>
        <strain evidence="9">ARSEF 14590</strain>
    </source>
</reference>
<dbReference type="InterPro" id="IPR000209">
    <property type="entry name" value="Peptidase_S8/S53_dom"/>
</dbReference>
<comment type="similarity">
    <text evidence="1 5">Belongs to the peptidase S8 family.</text>
</comment>
<dbReference type="InterPro" id="IPR015500">
    <property type="entry name" value="Peptidase_S8_subtilisin-rel"/>
</dbReference>
<keyword evidence="2" id="KW-0645">Protease</keyword>
<evidence type="ECO:0000256" key="4">
    <source>
        <dbReference type="ARBA" id="ARBA00022825"/>
    </source>
</evidence>
<feature type="signal peptide" evidence="7">
    <location>
        <begin position="1"/>
        <end position="20"/>
    </location>
</feature>
<dbReference type="PRINTS" id="PR00723">
    <property type="entry name" value="SUBTILISIN"/>
</dbReference>
<feature type="compositionally biased region" description="Polar residues" evidence="6">
    <location>
        <begin position="99"/>
        <end position="114"/>
    </location>
</feature>
<dbReference type="PROSITE" id="PS51892">
    <property type="entry name" value="SUBTILASE"/>
    <property type="match status" value="1"/>
</dbReference>
<dbReference type="Gene3D" id="3.40.50.200">
    <property type="entry name" value="Peptidase S8/S53 domain"/>
    <property type="match status" value="1"/>
</dbReference>
<comment type="caution">
    <text evidence="5">Lacks conserved residue(s) required for the propagation of feature annotation.</text>
</comment>
<dbReference type="GO" id="GO:0004252">
    <property type="term" value="F:serine-type endopeptidase activity"/>
    <property type="evidence" value="ECO:0007669"/>
    <property type="project" value="InterPro"/>
</dbReference>
<keyword evidence="4" id="KW-0720">Serine protease</keyword>
<keyword evidence="10" id="KW-1185">Reference proteome</keyword>
<keyword evidence="7" id="KW-0732">Signal</keyword>
<evidence type="ECO:0000256" key="7">
    <source>
        <dbReference type="SAM" id="SignalP"/>
    </source>
</evidence>
<name>A0AAJ0FS21_9HYPO</name>
<evidence type="ECO:0000256" key="5">
    <source>
        <dbReference type="PROSITE-ProRule" id="PRU01240"/>
    </source>
</evidence>
<sequence length="452" mass="49536">MFPMFFPTLILLAFLSQTLGKNVTGPALTRRQKTETMDLRTSNVLLRKNRPTTLDSIISALGIEPEAKYYHAVLGFTAKLSESQEERLTDFSNWELTESDQQIISPPTTKQQEQLSPAELLPPTPSPPKKRRLSRFIKFKKRKTIKQTNAPWNLARISNRDLHHTDYTYQETAGAGTCVYVLSTGIEVDHPEFRGRAKFLKNFLKSSDGDTDGLGTHVAGIIGSATYGVAKNTILYSVKVHENGVAKASTFIQALDFLVAERRRAPECPKGSVIYMSRTFYRSHVLNRAIGQAAAAGFLIVSAAGNEGVEFPAYSIRAQNTLIVGATDRGDRFSSYSNYGTTVNFLAPGTDIMSTWIGGGTGVLSGTEMASAHVAGIGALLLGEGYKWADVLKAMEKIVTKERVDVKSFPSYKRAAESAGPGESTPREIYKAGKKYFGKTDPPNRLAYNGAK</sequence>
<gene>
    <name evidence="9" type="ORF">QQS21_012899</name>
</gene>
<dbReference type="PANTHER" id="PTHR43806">
    <property type="entry name" value="PEPTIDASE S8"/>
    <property type="match status" value="1"/>
</dbReference>
<feature type="chain" id="PRO_5042604826" description="Peptidase S8/S53 domain-containing protein" evidence="7">
    <location>
        <begin position="21"/>
        <end position="452"/>
    </location>
</feature>
<evidence type="ECO:0000313" key="10">
    <source>
        <dbReference type="Proteomes" id="UP001251528"/>
    </source>
</evidence>
<dbReference type="InterPro" id="IPR050131">
    <property type="entry name" value="Peptidase_S8_subtilisin-like"/>
</dbReference>
<protein>
    <recommendedName>
        <fullName evidence="8">Peptidase S8/S53 domain-containing protein</fullName>
    </recommendedName>
</protein>